<keyword evidence="3" id="KW-1185">Reference proteome</keyword>
<dbReference type="HOGENOM" id="CLU_047829_1_0_10"/>
<dbReference type="AlphaFoldDB" id="H1Q1J2"/>
<dbReference type="EMBL" id="AGWK01000026">
    <property type="protein sequence ID" value="EHO71839.1"/>
    <property type="molecule type" value="Genomic_DNA"/>
</dbReference>
<protein>
    <recommendedName>
        <fullName evidence="4">Outer membrane protein beta-barrel domain-containing protein</fullName>
    </recommendedName>
</protein>
<reference evidence="2 3" key="1">
    <citation type="submission" date="2011-12" db="EMBL/GenBank/DDBJ databases">
        <title>The Genome Sequence of Prevotella micans F0438.</title>
        <authorList>
            <consortium name="The Broad Institute Genome Sequencing Platform"/>
            <person name="Earl A."/>
            <person name="Ward D."/>
            <person name="Feldgarden M."/>
            <person name="Gevers D."/>
            <person name="Izard J."/>
            <person name="Baranova O.V."/>
            <person name="Blanton J.M."/>
            <person name="Wade W.G."/>
            <person name="Dewhirst F.E."/>
            <person name="Young S.K."/>
            <person name="Zeng Q."/>
            <person name="Gargeya S."/>
            <person name="Fitzgerald M."/>
            <person name="Haas B."/>
            <person name="Abouelleil A."/>
            <person name="Alvarado L."/>
            <person name="Arachchi H.M."/>
            <person name="Berlin A."/>
            <person name="Chapman S.B."/>
            <person name="Gearin G."/>
            <person name="Goldberg J."/>
            <person name="Griggs A."/>
            <person name="Gujja S."/>
            <person name="Hansen M."/>
            <person name="Heiman D."/>
            <person name="Howarth C."/>
            <person name="Larimer J."/>
            <person name="Lui A."/>
            <person name="MacDonald P.J.P."/>
            <person name="McCowen C."/>
            <person name="Montmayeur A."/>
            <person name="Murphy C."/>
            <person name="Neiman D."/>
            <person name="Pearson M."/>
            <person name="Priest M."/>
            <person name="Roberts A."/>
            <person name="Saif S."/>
            <person name="Shea T."/>
            <person name="Sisk P."/>
            <person name="Stolte C."/>
            <person name="Sykes S."/>
            <person name="Wortman J."/>
            <person name="Nusbaum C."/>
            <person name="Birren B."/>
        </authorList>
    </citation>
    <scope>NUCLEOTIDE SEQUENCE [LARGE SCALE GENOMIC DNA]</scope>
    <source>
        <strain evidence="2 3">F0438</strain>
    </source>
</reference>
<organism evidence="2 3">
    <name type="scientific">Prevotella micans F0438</name>
    <dbReference type="NCBI Taxonomy" id="883158"/>
    <lineage>
        <taxon>Bacteria</taxon>
        <taxon>Pseudomonadati</taxon>
        <taxon>Bacteroidota</taxon>
        <taxon>Bacteroidia</taxon>
        <taxon>Bacteroidales</taxon>
        <taxon>Prevotellaceae</taxon>
        <taxon>Prevotella</taxon>
    </lineage>
</organism>
<gene>
    <name evidence="2" type="ORF">HMPREF9140_00780</name>
</gene>
<proteinExistence type="predicted"/>
<evidence type="ECO:0000256" key="1">
    <source>
        <dbReference type="SAM" id="SignalP"/>
    </source>
</evidence>
<dbReference type="Proteomes" id="UP000016023">
    <property type="component" value="Unassembled WGS sequence"/>
</dbReference>
<evidence type="ECO:0000313" key="3">
    <source>
        <dbReference type="Proteomes" id="UP000016023"/>
    </source>
</evidence>
<dbReference type="PATRIC" id="fig|883158.3.peg.788"/>
<evidence type="ECO:0008006" key="4">
    <source>
        <dbReference type="Google" id="ProtNLM"/>
    </source>
</evidence>
<evidence type="ECO:0000313" key="2">
    <source>
        <dbReference type="EMBL" id="EHO71839.1"/>
    </source>
</evidence>
<name>H1Q1J2_9BACT</name>
<comment type="caution">
    <text evidence="2">The sequence shown here is derived from an EMBL/GenBank/DDBJ whole genome shotgun (WGS) entry which is preliminary data.</text>
</comment>
<keyword evidence="1" id="KW-0732">Signal</keyword>
<feature type="chain" id="PRO_5003552843" description="Outer membrane protein beta-barrel domain-containing protein" evidence="1">
    <location>
        <begin position="20"/>
        <end position="435"/>
    </location>
</feature>
<dbReference type="Gene3D" id="2.40.160.60">
    <property type="entry name" value="Outer membrane protein transport protein (OMPP1/FadL/TodX)"/>
    <property type="match status" value="1"/>
</dbReference>
<dbReference type="SUPFAM" id="SSF56935">
    <property type="entry name" value="Porins"/>
    <property type="match status" value="1"/>
</dbReference>
<dbReference type="eggNOG" id="COG2067">
    <property type="taxonomic scope" value="Bacteria"/>
</dbReference>
<accession>H1Q1J2</accession>
<sequence>MKKIFATGLSIVLSLPLWAQGGTNSPYSQFGLGILARQSAGFNRGMNGLAYGFHENDKVNFQNPASYSAIDSLTFIFDAGVSLQITNFEEKGHRKNARNSSIEYAVAAFRAFKHLGVSFGFLPYSNVGYNFQNTENINAFPNPSSQSATFSNTFSGSGGLHQVYLGIGWEPIRNLSIGANASYLWGELNRDVVNSYSDKNISTLSKSYITSVASYKVDLGLQYTQKINRKNQVTLGLIYSLGNKLNANPECHVISRNSQTLISDTTSYVIHKALELPQTFGGGVTWNYSNQLKLGFDYQIQKWAKIAMPQFTVVNGVADYKLVGGQFNDRQLFTLGGEFTKGDRHRSFLGRMHYRAGISYATPYLKIEGQDGPREISASVGVGIPIMNNYNNRGLLNISCEWFNRQANNFIKENVFRINIGLTFNERWFAKFKVE</sequence>
<dbReference type="RefSeq" id="WP_006951874.1">
    <property type="nucleotide sequence ID" value="NZ_JH594521.1"/>
</dbReference>
<feature type="signal peptide" evidence="1">
    <location>
        <begin position="1"/>
        <end position="19"/>
    </location>
</feature>
<dbReference type="STRING" id="883158.HMPREF9140_00780"/>